<dbReference type="EMBL" id="JYDJ01000847">
    <property type="protein sequence ID" value="KRX33285.1"/>
    <property type="molecule type" value="Genomic_DNA"/>
</dbReference>
<evidence type="ECO:0000313" key="1">
    <source>
        <dbReference type="EMBL" id="KRX33285.1"/>
    </source>
</evidence>
<dbReference type="EMBL" id="JYDJ01000837">
    <property type="protein sequence ID" value="KRX33319.1"/>
    <property type="molecule type" value="Genomic_DNA"/>
</dbReference>
<sequence>MRRPAFSSSDMNSTGVLATARRMEGPWKSITESSLSSIFSAFC</sequence>
<keyword evidence="3" id="KW-1185">Reference proteome</keyword>
<name>A0A0V0T403_9BILA</name>
<organism evidence="2 3">
    <name type="scientific">Trichinella murrelli</name>
    <dbReference type="NCBI Taxonomy" id="144512"/>
    <lineage>
        <taxon>Eukaryota</taxon>
        <taxon>Metazoa</taxon>
        <taxon>Ecdysozoa</taxon>
        <taxon>Nematoda</taxon>
        <taxon>Enoplea</taxon>
        <taxon>Dorylaimia</taxon>
        <taxon>Trichinellida</taxon>
        <taxon>Trichinellidae</taxon>
        <taxon>Trichinella</taxon>
    </lineage>
</organism>
<gene>
    <name evidence="2" type="ORF">T05_1221</name>
    <name evidence="1" type="ORF">T05_5797</name>
</gene>
<accession>A0A0V0T403</accession>
<proteinExistence type="predicted"/>
<evidence type="ECO:0000313" key="2">
    <source>
        <dbReference type="EMBL" id="KRX33319.1"/>
    </source>
</evidence>
<dbReference type="Proteomes" id="UP000055048">
    <property type="component" value="Unassembled WGS sequence"/>
</dbReference>
<protein>
    <submittedName>
        <fullName evidence="2">Uncharacterized protein</fullName>
    </submittedName>
</protein>
<comment type="caution">
    <text evidence="2">The sequence shown here is derived from an EMBL/GenBank/DDBJ whole genome shotgun (WGS) entry which is preliminary data.</text>
</comment>
<reference evidence="2 3" key="1">
    <citation type="submission" date="2015-01" db="EMBL/GenBank/DDBJ databases">
        <title>Evolution of Trichinella species and genotypes.</title>
        <authorList>
            <person name="Korhonen P.K."/>
            <person name="Edoardo P."/>
            <person name="Giuseppe L.R."/>
            <person name="Gasser R.B."/>
        </authorList>
    </citation>
    <scope>NUCLEOTIDE SEQUENCE [LARGE SCALE GENOMIC DNA]</scope>
    <source>
        <strain evidence="2">ISS417</strain>
    </source>
</reference>
<dbReference type="AlphaFoldDB" id="A0A0V0T403"/>
<evidence type="ECO:0000313" key="3">
    <source>
        <dbReference type="Proteomes" id="UP000055048"/>
    </source>
</evidence>